<name>A0AAV9J8V2_9PEZI</name>
<reference evidence="1 2" key="1">
    <citation type="submission" date="2021-11" db="EMBL/GenBank/DDBJ databases">
        <title>Black yeast isolated from Biological Soil Crust.</title>
        <authorList>
            <person name="Kurbessoian T."/>
        </authorList>
    </citation>
    <scope>NUCLEOTIDE SEQUENCE [LARGE SCALE GENOMIC DNA]</scope>
    <source>
        <strain evidence="1 2">CCFEE 5522</strain>
    </source>
</reference>
<evidence type="ECO:0000313" key="2">
    <source>
        <dbReference type="Proteomes" id="UP001324427"/>
    </source>
</evidence>
<comment type="caution">
    <text evidence="1">The sequence shown here is derived from an EMBL/GenBank/DDBJ whole genome shotgun (WGS) entry which is preliminary data.</text>
</comment>
<organism evidence="1 2">
    <name type="scientific">Oleoguttula mirabilis</name>
    <dbReference type="NCBI Taxonomy" id="1507867"/>
    <lineage>
        <taxon>Eukaryota</taxon>
        <taxon>Fungi</taxon>
        <taxon>Dikarya</taxon>
        <taxon>Ascomycota</taxon>
        <taxon>Pezizomycotina</taxon>
        <taxon>Dothideomycetes</taxon>
        <taxon>Dothideomycetidae</taxon>
        <taxon>Mycosphaerellales</taxon>
        <taxon>Teratosphaeriaceae</taxon>
        <taxon>Oleoguttula</taxon>
    </lineage>
</organism>
<gene>
    <name evidence="1" type="ORF">LTR36_007977</name>
</gene>
<sequence>MLEEAGSPFLASNVPAYLPQDPQLAQRRIIHIAGQYAVVDPAKSRIIVYEADDLVHQQAMVHSIQFLPSRRARGMTNHEAPFRFLGTWDALSWVGRYLDGKDSRQ</sequence>
<proteinExistence type="predicted"/>
<protein>
    <submittedName>
        <fullName evidence="1">Uncharacterized protein</fullName>
    </submittedName>
</protein>
<accession>A0AAV9J8V2</accession>
<dbReference type="AlphaFoldDB" id="A0AAV9J8V2"/>
<evidence type="ECO:0000313" key="1">
    <source>
        <dbReference type="EMBL" id="KAK4541531.1"/>
    </source>
</evidence>
<dbReference type="EMBL" id="JAVFHQ010000052">
    <property type="protein sequence ID" value="KAK4541531.1"/>
    <property type="molecule type" value="Genomic_DNA"/>
</dbReference>
<keyword evidence="2" id="KW-1185">Reference proteome</keyword>
<dbReference type="Proteomes" id="UP001324427">
    <property type="component" value="Unassembled WGS sequence"/>
</dbReference>